<dbReference type="EMBL" id="SJPG01000001">
    <property type="protein sequence ID" value="TWT60675.1"/>
    <property type="molecule type" value="Genomic_DNA"/>
</dbReference>
<feature type="chain" id="PRO_5023008834" description="Carboxypeptidase regulatory-like domain-containing protein" evidence="2">
    <location>
        <begin position="27"/>
        <end position="152"/>
    </location>
</feature>
<dbReference type="SUPFAM" id="SSF49478">
    <property type="entry name" value="Cna protein B-type domain"/>
    <property type="match status" value="1"/>
</dbReference>
<reference evidence="3 4" key="1">
    <citation type="submission" date="2019-02" db="EMBL/GenBank/DDBJ databases">
        <title>Deep-cultivation of Planctomycetes and their phenomic and genomic characterization uncovers novel biology.</title>
        <authorList>
            <person name="Wiegand S."/>
            <person name="Jogler M."/>
            <person name="Boedeker C."/>
            <person name="Pinto D."/>
            <person name="Vollmers J."/>
            <person name="Rivas-Marin E."/>
            <person name="Kohn T."/>
            <person name="Peeters S.H."/>
            <person name="Heuer A."/>
            <person name="Rast P."/>
            <person name="Oberbeckmann S."/>
            <person name="Bunk B."/>
            <person name="Jeske O."/>
            <person name="Meyerdierks A."/>
            <person name="Storesund J.E."/>
            <person name="Kallscheuer N."/>
            <person name="Luecker S."/>
            <person name="Lage O.M."/>
            <person name="Pohl T."/>
            <person name="Merkel B.J."/>
            <person name="Hornburger P."/>
            <person name="Mueller R.-W."/>
            <person name="Bruemmer F."/>
            <person name="Labrenz M."/>
            <person name="Spormann A.M."/>
            <person name="Op Den Camp H."/>
            <person name="Overmann J."/>
            <person name="Amann R."/>
            <person name="Jetten M.S.M."/>
            <person name="Mascher T."/>
            <person name="Medema M.H."/>
            <person name="Devos D.P."/>
            <person name="Kaster A.-K."/>
            <person name="Ovreas L."/>
            <person name="Rohde M."/>
            <person name="Galperin M.Y."/>
            <person name="Jogler C."/>
        </authorList>
    </citation>
    <scope>NUCLEOTIDE SEQUENCE [LARGE SCALE GENOMIC DNA]</scope>
    <source>
        <strain evidence="3 4">Pan54</strain>
    </source>
</reference>
<evidence type="ECO:0000313" key="3">
    <source>
        <dbReference type="EMBL" id="TWT60675.1"/>
    </source>
</evidence>
<evidence type="ECO:0000256" key="2">
    <source>
        <dbReference type="SAM" id="SignalP"/>
    </source>
</evidence>
<feature type="signal peptide" evidence="2">
    <location>
        <begin position="1"/>
        <end position="26"/>
    </location>
</feature>
<feature type="compositionally biased region" description="Polar residues" evidence="1">
    <location>
        <begin position="113"/>
        <end position="129"/>
    </location>
</feature>
<proteinExistence type="predicted"/>
<gene>
    <name evidence="3" type="ORF">Pan54_13890</name>
</gene>
<evidence type="ECO:0008006" key="5">
    <source>
        <dbReference type="Google" id="ProtNLM"/>
    </source>
</evidence>
<dbReference type="Gene3D" id="2.60.40.10">
    <property type="entry name" value="Immunoglobulins"/>
    <property type="match status" value="1"/>
</dbReference>
<organism evidence="3 4">
    <name type="scientific">Rubinisphaera italica</name>
    <dbReference type="NCBI Taxonomy" id="2527969"/>
    <lineage>
        <taxon>Bacteria</taxon>
        <taxon>Pseudomonadati</taxon>
        <taxon>Planctomycetota</taxon>
        <taxon>Planctomycetia</taxon>
        <taxon>Planctomycetales</taxon>
        <taxon>Planctomycetaceae</taxon>
        <taxon>Rubinisphaera</taxon>
    </lineage>
</organism>
<feature type="region of interest" description="Disordered" evidence="1">
    <location>
        <begin position="99"/>
        <end position="152"/>
    </location>
</feature>
<keyword evidence="4" id="KW-1185">Reference proteome</keyword>
<evidence type="ECO:0000256" key="1">
    <source>
        <dbReference type="SAM" id="MobiDB-lite"/>
    </source>
</evidence>
<feature type="compositionally biased region" description="Basic and acidic residues" evidence="1">
    <location>
        <begin position="100"/>
        <end position="109"/>
    </location>
</feature>
<accession>A0A5C5XEV3</accession>
<name>A0A5C5XEV3_9PLAN</name>
<dbReference type="AlphaFoldDB" id="A0A5C5XEV3"/>
<sequence length="152" mass="16520" precursor="true">MFQVRTRWMAFSLILLVMGCSSSEQMKGRVPVLPVSGTISFKGNPVVGAIVNFVSEDGNPVATGKTDSTGNYSLTTYDPDDGAGLGKYVVLVTKIKVPKKTPEAAEETRYPGAQNTSQHLLPEQYSNRLKSPLRATVTEESSSKNFDFELTP</sequence>
<dbReference type="Proteomes" id="UP000316095">
    <property type="component" value="Unassembled WGS sequence"/>
</dbReference>
<dbReference type="PROSITE" id="PS51257">
    <property type="entry name" value="PROKAR_LIPOPROTEIN"/>
    <property type="match status" value="1"/>
</dbReference>
<protein>
    <recommendedName>
        <fullName evidence="5">Carboxypeptidase regulatory-like domain-containing protein</fullName>
    </recommendedName>
</protein>
<evidence type="ECO:0000313" key="4">
    <source>
        <dbReference type="Proteomes" id="UP000316095"/>
    </source>
</evidence>
<comment type="caution">
    <text evidence="3">The sequence shown here is derived from an EMBL/GenBank/DDBJ whole genome shotgun (WGS) entry which is preliminary data.</text>
</comment>
<keyword evidence="2" id="KW-0732">Signal</keyword>
<dbReference type="InterPro" id="IPR013783">
    <property type="entry name" value="Ig-like_fold"/>
</dbReference>